<keyword evidence="4 6" id="KW-1133">Transmembrane helix</keyword>
<keyword evidence="9" id="KW-1185">Reference proteome</keyword>
<dbReference type="Proteomes" id="UP001596170">
    <property type="component" value="Unassembled WGS sequence"/>
</dbReference>
<keyword evidence="2 6" id="KW-0813">Transport</keyword>
<comment type="similarity">
    <text evidence="6">Belongs to the binding-protein-dependent transport system permease family.</text>
</comment>
<reference evidence="9" key="1">
    <citation type="journal article" date="2019" name="Int. J. Syst. Evol. Microbiol.">
        <title>The Global Catalogue of Microorganisms (GCM) 10K type strain sequencing project: providing services to taxonomists for standard genome sequencing and annotation.</title>
        <authorList>
            <consortium name="The Broad Institute Genomics Platform"/>
            <consortium name="The Broad Institute Genome Sequencing Center for Infectious Disease"/>
            <person name="Wu L."/>
            <person name="Ma J."/>
        </authorList>
    </citation>
    <scope>NUCLEOTIDE SEQUENCE [LARGE SCALE GENOMIC DNA]</scope>
    <source>
        <strain evidence="9">CCUG 54527</strain>
    </source>
</reference>
<feature type="transmembrane region" description="Helical" evidence="6">
    <location>
        <begin position="92"/>
        <end position="120"/>
    </location>
</feature>
<evidence type="ECO:0000256" key="4">
    <source>
        <dbReference type="ARBA" id="ARBA00022989"/>
    </source>
</evidence>
<feature type="transmembrane region" description="Helical" evidence="6">
    <location>
        <begin position="49"/>
        <end position="72"/>
    </location>
</feature>
<feature type="transmembrane region" description="Helical" evidence="6">
    <location>
        <begin position="175"/>
        <end position="201"/>
    </location>
</feature>
<feature type="domain" description="ABC transmembrane type-1" evidence="7">
    <location>
        <begin position="46"/>
        <end position="227"/>
    </location>
</feature>
<dbReference type="PANTHER" id="PTHR30177:SF4">
    <property type="entry name" value="OSMOPROTECTANT IMPORT PERMEASE PROTEIN OSMW"/>
    <property type="match status" value="1"/>
</dbReference>
<keyword evidence="5 6" id="KW-0472">Membrane</keyword>
<evidence type="ECO:0000256" key="5">
    <source>
        <dbReference type="ARBA" id="ARBA00023136"/>
    </source>
</evidence>
<comment type="subcellular location">
    <subcellularLocation>
        <location evidence="6">Cell membrane</location>
        <topology evidence="6">Multi-pass membrane protein</topology>
    </subcellularLocation>
    <subcellularLocation>
        <location evidence="1">Membrane</location>
        <topology evidence="1">Multi-pass membrane protein</topology>
    </subcellularLocation>
</comment>
<dbReference type="Gene3D" id="1.10.3720.10">
    <property type="entry name" value="MetI-like"/>
    <property type="match status" value="1"/>
</dbReference>
<sequence>MNSKKLIANIFKFSILALVIVFFVWAIKNQYFNYIFSDSSTFLVLLRQHISLVVVSSLLALIIALPAGILITRPRFRKAEWLVSNIANLAQTIPSLAVLALMISVLGIGFKTAVFALFIYSILPIFRNTVAGLDSIDKNLIDAAKGMGMKPHQILFRIELPNSAYSILAGIRTAVVLNIGTAALAYVIGGGGLGVWIFTGIQLFDNGFLISGAIPVTLLAIFADYLLRKLENVIVPKGSRRVAKLE</sequence>
<dbReference type="InterPro" id="IPR051204">
    <property type="entry name" value="ABC_transp_perm/SBD"/>
</dbReference>
<dbReference type="PANTHER" id="PTHR30177">
    <property type="entry name" value="GLYCINE BETAINE/L-PROLINE TRANSPORT SYSTEM PERMEASE PROTEIN PROW"/>
    <property type="match status" value="1"/>
</dbReference>
<dbReference type="RefSeq" id="WP_377732790.1">
    <property type="nucleotide sequence ID" value="NZ_JBHSRI010000003.1"/>
</dbReference>
<feature type="transmembrane region" description="Helical" evidence="6">
    <location>
        <begin position="207"/>
        <end position="227"/>
    </location>
</feature>
<feature type="transmembrane region" description="Helical" evidence="6">
    <location>
        <begin position="6"/>
        <end position="28"/>
    </location>
</feature>
<dbReference type="InterPro" id="IPR035906">
    <property type="entry name" value="MetI-like_sf"/>
</dbReference>
<gene>
    <name evidence="8" type="ORF">ACFPYN_04500</name>
</gene>
<evidence type="ECO:0000259" key="7">
    <source>
        <dbReference type="PROSITE" id="PS50928"/>
    </source>
</evidence>
<organism evidence="8 9">
    <name type="scientific">Paenisporosarcina macmurdoensis</name>
    <dbReference type="NCBI Taxonomy" id="212659"/>
    <lineage>
        <taxon>Bacteria</taxon>
        <taxon>Bacillati</taxon>
        <taxon>Bacillota</taxon>
        <taxon>Bacilli</taxon>
        <taxon>Bacillales</taxon>
        <taxon>Caryophanaceae</taxon>
        <taxon>Paenisporosarcina</taxon>
    </lineage>
</organism>
<evidence type="ECO:0000256" key="6">
    <source>
        <dbReference type="RuleBase" id="RU363032"/>
    </source>
</evidence>
<dbReference type="PROSITE" id="PS50928">
    <property type="entry name" value="ABC_TM1"/>
    <property type="match status" value="1"/>
</dbReference>
<evidence type="ECO:0000256" key="2">
    <source>
        <dbReference type="ARBA" id="ARBA00022448"/>
    </source>
</evidence>
<dbReference type="Pfam" id="PF00528">
    <property type="entry name" value="BPD_transp_1"/>
    <property type="match status" value="1"/>
</dbReference>
<proteinExistence type="inferred from homology"/>
<protein>
    <submittedName>
        <fullName evidence="8">ABC transporter permease</fullName>
    </submittedName>
</protein>
<evidence type="ECO:0000313" key="8">
    <source>
        <dbReference type="EMBL" id="MFC6038713.1"/>
    </source>
</evidence>
<evidence type="ECO:0000256" key="3">
    <source>
        <dbReference type="ARBA" id="ARBA00022692"/>
    </source>
</evidence>
<name>A0ABW1L3Z7_9BACL</name>
<comment type="caution">
    <text evidence="8">The sequence shown here is derived from an EMBL/GenBank/DDBJ whole genome shotgun (WGS) entry which is preliminary data.</text>
</comment>
<accession>A0ABW1L3Z7</accession>
<keyword evidence="3 6" id="KW-0812">Transmembrane</keyword>
<dbReference type="EMBL" id="JBHSRI010000003">
    <property type="protein sequence ID" value="MFC6038713.1"/>
    <property type="molecule type" value="Genomic_DNA"/>
</dbReference>
<evidence type="ECO:0000313" key="9">
    <source>
        <dbReference type="Proteomes" id="UP001596170"/>
    </source>
</evidence>
<dbReference type="SUPFAM" id="SSF161098">
    <property type="entry name" value="MetI-like"/>
    <property type="match status" value="1"/>
</dbReference>
<dbReference type="CDD" id="cd06261">
    <property type="entry name" value="TM_PBP2"/>
    <property type="match status" value="1"/>
</dbReference>
<dbReference type="InterPro" id="IPR000515">
    <property type="entry name" value="MetI-like"/>
</dbReference>
<evidence type="ECO:0000256" key="1">
    <source>
        <dbReference type="ARBA" id="ARBA00004141"/>
    </source>
</evidence>